<dbReference type="RefSeq" id="WP_275711502.1">
    <property type="nucleotide sequence ID" value="NZ_JAKLTN010000002.1"/>
</dbReference>
<dbReference type="Proteomes" id="UP001165384">
    <property type="component" value="Unassembled WGS sequence"/>
</dbReference>
<keyword evidence="2" id="KW-1185">Reference proteome</keyword>
<dbReference type="InterPro" id="IPR036969">
    <property type="entry name" value="Citrate_synthase_sf"/>
</dbReference>
<reference evidence="1" key="1">
    <citation type="submission" date="2022-01" db="EMBL/GenBank/DDBJ databases">
        <authorList>
            <person name="Jo J.-H."/>
            <person name="Im W.-T."/>
        </authorList>
    </citation>
    <scope>NUCLEOTIDE SEQUENCE</scope>
    <source>
        <strain evidence="1">XY25</strain>
    </source>
</reference>
<evidence type="ECO:0008006" key="3">
    <source>
        <dbReference type="Google" id="ProtNLM"/>
    </source>
</evidence>
<evidence type="ECO:0000313" key="1">
    <source>
        <dbReference type="EMBL" id="MCG2578174.1"/>
    </source>
</evidence>
<dbReference type="EMBL" id="JAKLTN010000002">
    <property type="protein sequence ID" value="MCG2578174.1"/>
    <property type="molecule type" value="Genomic_DNA"/>
</dbReference>
<evidence type="ECO:0000313" key="2">
    <source>
        <dbReference type="Proteomes" id="UP001165384"/>
    </source>
</evidence>
<sequence>MNGPEYLAQKAGKLQTTMGGFFPGSHVVFRGQTLHDGLKDMDWMALYLFGICGRRFTPAELELANALWTYTSYPDARIWNNRVAALSGSARSTGNLGLSAALAISEAHIYGRGNEVQAITFFIATQKRLAAGGGLADCLQEEMKAHRRIAGYGRPLVNADERIAPIMARAAELGLDQGPHIRLAFAIERFLLDSGRNLRMNYGAVVSAFGADLSLSPEEFYLFMFPSFLAGMPPCFLEAKLSAEGSLFPLRCADIAYDGPPAKAWPSEFR</sequence>
<organism evidence="1 2">
    <name type="scientific">Dechloromonas hankyongensis</name>
    <dbReference type="NCBI Taxonomy" id="2908002"/>
    <lineage>
        <taxon>Bacteria</taxon>
        <taxon>Pseudomonadati</taxon>
        <taxon>Pseudomonadota</taxon>
        <taxon>Betaproteobacteria</taxon>
        <taxon>Rhodocyclales</taxon>
        <taxon>Azonexaceae</taxon>
        <taxon>Dechloromonas</taxon>
    </lineage>
</organism>
<gene>
    <name evidence="1" type="ORF">LZ012_14355</name>
</gene>
<dbReference type="SUPFAM" id="SSF48256">
    <property type="entry name" value="Citrate synthase"/>
    <property type="match status" value="1"/>
</dbReference>
<proteinExistence type="predicted"/>
<protein>
    <recommendedName>
        <fullName evidence="3">Citryl-CoA lyase</fullName>
    </recommendedName>
</protein>
<comment type="caution">
    <text evidence="1">The sequence shown here is derived from an EMBL/GenBank/DDBJ whole genome shotgun (WGS) entry which is preliminary data.</text>
</comment>
<accession>A0ABS9K4S6</accession>
<name>A0ABS9K4S6_9RHOO</name>